<evidence type="ECO:0000313" key="7">
    <source>
        <dbReference type="Proteomes" id="UP000663570"/>
    </source>
</evidence>
<dbReference type="SUPFAM" id="SSF69593">
    <property type="entry name" value="Glycerol-3-phosphate (1)-acyltransferase"/>
    <property type="match status" value="1"/>
</dbReference>
<reference evidence="6 7" key="1">
    <citation type="submission" date="2021-02" db="EMBL/GenBank/DDBJ databases">
        <title>Niveibacterium changnyeongensis HC41.</title>
        <authorList>
            <person name="Kang M."/>
        </authorList>
    </citation>
    <scope>NUCLEOTIDE SEQUENCE [LARGE SCALE GENOMIC DNA]</scope>
    <source>
        <strain evidence="6 7">HC41</strain>
    </source>
</reference>
<keyword evidence="3 6" id="KW-0012">Acyltransferase</keyword>
<accession>A0ABX7M3V6</accession>
<evidence type="ECO:0000256" key="4">
    <source>
        <dbReference type="SAM" id="Phobius"/>
    </source>
</evidence>
<dbReference type="InterPro" id="IPR002123">
    <property type="entry name" value="Plipid/glycerol_acylTrfase"/>
</dbReference>
<evidence type="ECO:0000259" key="5">
    <source>
        <dbReference type="SMART" id="SM00563"/>
    </source>
</evidence>
<keyword evidence="2" id="KW-0808">Transferase</keyword>
<name>A0ABX7M3V6_9RHOO</name>
<dbReference type="Proteomes" id="UP000663570">
    <property type="component" value="Chromosome"/>
</dbReference>
<proteinExistence type="predicted"/>
<dbReference type="SMART" id="SM00563">
    <property type="entry name" value="PlsC"/>
    <property type="match status" value="1"/>
</dbReference>
<dbReference type="GO" id="GO:0016746">
    <property type="term" value="F:acyltransferase activity"/>
    <property type="evidence" value="ECO:0007669"/>
    <property type="project" value="UniProtKB-KW"/>
</dbReference>
<evidence type="ECO:0000256" key="3">
    <source>
        <dbReference type="ARBA" id="ARBA00023315"/>
    </source>
</evidence>
<dbReference type="PANTHER" id="PTHR10434">
    <property type="entry name" value="1-ACYL-SN-GLYCEROL-3-PHOSPHATE ACYLTRANSFERASE"/>
    <property type="match status" value="1"/>
</dbReference>
<evidence type="ECO:0000256" key="2">
    <source>
        <dbReference type="ARBA" id="ARBA00022679"/>
    </source>
</evidence>
<dbReference type="EMBL" id="CP071060">
    <property type="protein sequence ID" value="QSI75858.1"/>
    <property type="molecule type" value="Genomic_DNA"/>
</dbReference>
<gene>
    <name evidence="6" type="ORF">JY500_15405</name>
</gene>
<keyword evidence="7" id="KW-1185">Reference proteome</keyword>
<comment type="pathway">
    <text evidence="1">Lipid metabolism.</text>
</comment>
<dbReference type="CDD" id="cd07989">
    <property type="entry name" value="LPLAT_AGPAT-like"/>
    <property type="match status" value="1"/>
</dbReference>
<dbReference type="RefSeq" id="WP_206253716.1">
    <property type="nucleotide sequence ID" value="NZ_CP071060.1"/>
</dbReference>
<protein>
    <submittedName>
        <fullName evidence="6">1-acyl-sn-glycerol-3-phosphate acyltransferase</fullName>
    </submittedName>
</protein>
<sequence length="257" mass="28846">MSSPFNRAWRIFATAFCFSSFGLGGLVLGLLIFPLIRIAVWERNARRRISRNVIRFAFRVFVAQMRVMGIYTYELRNVERLQRDGLLVVANHPTLIDVVFLMSLVRNADCVVKAALWRNPFTRGPVQAADYVSNGSGPEVVDACIASVRNGSNLIIFPEGTRTVPGCPLSFQRGAGNLAVRGALALTPVYIQCSPIMLTKGEKWYRVPLRRPHFVFSVGEDIPVTPYLRPDLPLALAARHLTQDLERHFAQELLRHG</sequence>
<feature type="transmembrane region" description="Helical" evidence="4">
    <location>
        <begin position="12"/>
        <end position="36"/>
    </location>
</feature>
<dbReference type="Pfam" id="PF01553">
    <property type="entry name" value="Acyltransferase"/>
    <property type="match status" value="1"/>
</dbReference>
<feature type="domain" description="Phospholipid/glycerol acyltransferase" evidence="5">
    <location>
        <begin position="86"/>
        <end position="194"/>
    </location>
</feature>
<organism evidence="6 7">
    <name type="scientific">Niveibacterium microcysteis</name>
    <dbReference type="NCBI Taxonomy" id="2811415"/>
    <lineage>
        <taxon>Bacteria</taxon>
        <taxon>Pseudomonadati</taxon>
        <taxon>Pseudomonadota</taxon>
        <taxon>Betaproteobacteria</taxon>
        <taxon>Rhodocyclales</taxon>
        <taxon>Rhodocyclaceae</taxon>
        <taxon>Niveibacterium</taxon>
    </lineage>
</organism>
<evidence type="ECO:0000256" key="1">
    <source>
        <dbReference type="ARBA" id="ARBA00005189"/>
    </source>
</evidence>
<keyword evidence="4" id="KW-0472">Membrane</keyword>
<dbReference type="PANTHER" id="PTHR10434:SF66">
    <property type="entry name" value="PHOSPHOLIPID_GLYCEROL ACYLTRANSFERASE DOMAIN-CONTAINING PROTEIN"/>
    <property type="match status" value="1"/>
</dbReference>
<keyword evidence="4" id="KW-0812">Transmembrane</keyword>
<keyword evidence="4" id="KW-1133">Transmembrane helix</keyword>
<evidence type="ECO:0000313" key="6">
    <source>
        <dbReference type="EMBL" id="QSI75858.1"/>
    </source>
</evidence>